<evidence type="ECO:0000259" key="2">
    <source>
        <dbReference type="Pfam" id="PF00487"/>
    </source>
</evidence>
<dbReference type="EMBL" id="GIIL01007267">
    <property type="protein sequence ID" value="NOV50993.1"/>
    <property type="molecule type" value="Transcribed_RNA"/>
</dbReference>
<keyword evidence="1" id="KW-1133">Transmembrane helix</keyword>
<evidence type="ECO:0000313" key="3">
    <source>
        <dbReference type="EMBL" id="NOV50993.1"/>
    </source>
</evidence>
<proteinExistence type="predicted"/>
<dbReference type="Pfam" id="PF00487">
    <property type="entry name" value="FA_desaturase"/>
    <property type="match status" value="1"/>
</dbReference>
<accession>A0A6M2DY45</accession>
<keyword evidence="1" id="KW-0812">Transmembrane</keyword>
<sequence length="300" mass="35077">MQRVPKQECFKTKLILDMLLLFTFIAAIISIYNKFAVVLSGLLLTWTCVAAHNFFHQKNNWRMYTFNLSFMNYREWRISHALSHHLYPNTLIDIECMMAEPFLVWYPEEKGFKKYFSIVASPFVYSGIYFSQLGLRFFTKNQDTPLWENFIPLTLPFMMFLATGANIFTVLSTWILIIIFSSFVFGIIGINAAHHHPKIYHHGDKPRDDLDFGIFQLDAVMDRTDITGSTFLVLTNFGDHGLHHLFPTIDHAYLPHLYPVLEEVCKQFNVKLRFTTQWDLIKGQFRQLLKTLPNTKSPGM</sequence>
<dbReference type="PANTHER" id="PTHR16740:SF1">
    <property type="entry name" value="CYTOCHROME B5-RELATED PROTEIN-RELATED"/>
    <property type="match status" value="1"/>
</dbReference>
<evidence type="ECO:0000256" key="1">
    <source>
        <dbReference type="SAM" id="Phobius"/>
    </source>
</evidence>
<dbReference type="PANTHER" id="PTHR16740">
    <property type="entry name" value="CYTOCHROME B5-RELATED PROTEIN-RELATED"/>
    <property type="match status" value="1"/>
</dbReference>
<reference evidence="3" key="1">
    <citation type="submission" date="2020-03" db="EMBL/GenBank/DDBJ databases">
        <title>Transcriptomic Profiling of the Digestive Tract of the Rat Flea, Xenopsylla cheopis, Following Blood Feeding and Infection with Yersinia pestis.</title>
        <authorList>
            <person name="Bland D.M."/>
            <person name="Martens C.A."/>
            <person name="Virtaneva K."/>
            <person name="Kanakabandi K."/>
            <person name="Long D."/>
            <person name="Rosenke R."/>
            <person name="Saturday G.A."/>
            <person name="Hoyt F.H."/>
            <person name="Bruno D.P."/>
            <person name="Ribeiro J.M.C."/>
            <person name="Hinnebusch J."/>
        </authorList>
    </citation>
    <scope>NUCLEOTIDE SEQUENCE</scope>
</reference>
<dbReference type="AlphaFoldDB" id="A0A6M2DY45"/>
<keyword evidence="1" id="KW-0472">Membrane</keyword>
<organism evidence="3">
    <name type="scientific">Xenopsylla cheopis</name>
    <name type="common">Oriental rat flea</name>
    <name type="synonym">Pulex cheopis</name>
    <dbReference type="NCBI Taxonomy" id="163159"/>
    <lineage>
        <taxon>Eukaryota</taxon>
        <taxon>Metazoa</taxon>
        <taxon>Ecdysozoa</taxon>
        <taxon>Arthropoda</taxon>
        <taxon>Hexapoda</taxon>
        <taxon>Insecta</taxon>
        <taxon>Pterygota</taxon>
        <taxon>Neoptera</taxon>
        <taxon>Endopterygota</taxon>
        <taxon>Siphonaptera</taxon>
        <taxon>Pulicidae</taxon>
        <taxon>Xenopsyllinae</taxon>
        <taxon>Xenopsylla</taxon>
    </lineage>
</organism>
<dbReference type="GO" id="GO:0006629">
    <property type="term" value="P:lipid metabolic process"/>
    <property type="evidence" value="ECO:0007669"/>
    <property type="project" value="InterPro"/>
</dbReference>
<protein>
    <submittedName>
        <fullName evidence="3">Putative delta 6-fatty acid desaturase/delta-8 sphingolipid desaturase</fullName>
    </submittedName>
</protein>
<dbReference type="InterPro" id="IPR005804">
    <property type="entry name" value="FA_desaturase_dom"/>
</dbReference>
<feature type="transmembrane region" description="Helical" evidence="1">
    <location>
        <begin position="155"/>
        <end position="188"/>
    </location>
</feature>
<name>A0A6M2DY45_XENCH</name>
<feature type="transmembrane region" description="Helical" evidence="1">
    <location>
        <begin position="115"/>
        <end position="135"/>
    </location>
</feature>
<dbReference type="InterPro" id="IPR053100">
    <property type="entry name" value="Cytochrome_b5-related"/>
</dbReference>
<feature type="domain" description="Fatty acid desaturase" evidence="2">
    <location>
        <begin position="37"/>
        <end position="274"/>
    </location>
</feature>
<feature type="transmembrane region" description="Helical" evidence="1">
    <location>
        <begin position="35"/>
        <end position="55"/>
    </location>
</feature>
<feature type="transmembrane region" description="Helical" evidence="1">
    <location>
        <begin position="12"/>
        <end position="29"/>
    </location>
</feature>